<protein>
    <recommendedName>
        <fullName evidence="1">UPF0216 protein XD54_1262</fullName>
    </recommendedName>
</protein>
<accession>A0A124FFA0</accession>
<comment type="similarity">
    <text evidence="1">Belongs to the UPF0216 family.</text>
</comment>
<dbReference type="HAMAP" id="MF_00585">
    <property type="entry name" value="UPF0216"/>
    <property type="match status" value="1"/>
</dbReference>
<evidence type="ECO:0000313" key="2">
    <source>
        <dbReference type="EMBL" id="KUK17439.1"/>
    </source>
</evidence>
<proteinExistence type="inferred from homology"/>
<dbReference type="GeneID" id="8096772"/>
<reference evidence="3" key="1">
    <citation type="journal article" date="2015" name="MBio">
        <title>Genome-Resolved Metagenomic Analysis Reveals Roles for Candidate Phyla and Other Microbial Community Members in Biogeochemical Transformations in Oil Reservoirs.</title>
        <authorList>
            <person name="Hu P."/>
            <person name="Tom L."/>
            <person name="Singh A."/>
            <person name="Thomas B.C."/>
            <person name="Baker B.J."/>
            <person name="Piceno Y.M."/>
            <person name="Andersen G.L."/>
            <person name="Banfield J.F."/>
        </authorList>
    </citation>
    <scope>NUCLEOTIDE SEQUENCE [LARGE SCALE GENOMIC DNA]</scope>
</reference>
<name>A0A124FFA0_9EURY</name>
<dbReference type="RefSeq" id="WP_015850029.1">
    <property type="nucleotide sequence ID" value="NZ_LGFD01000023.1"/>
</dbReference>
<gene>
    <name evidence="2" type="ORF">XD54_1262</name>
</gene>
<dbReference type="Proteomes" id="UP000053911">
    <property type="component" value="Unassembled WGS sequence"/>
</dbReference>
<organism evidence="2 3">
    <name type="scientific">Thermococcus sibiricus</name>
    <dbReference type="NCBI Taxonomy" id="172049"/>
    <lineage>
        <taxon>Archaea</taxon>
        <taxon>Methanobacteriati</taxon>
        <taxon>Methanobacteriota</taxon>
        <taxon>Thermococci</taxon>
        <taxon>Thermococcales</taxon>
        <taxon>Thermococcaceae</taxon>
        <taxon>Thermococcus</taxon>
    </lineage>
</organism>
<dbReference type="PATRIC" id="fig|172049.5.peg.88"/>
<dbReference type="NCBIfam" id="NF003153">
    <property type="entry name" value="PRK04115.1"/>
    <property type="match status" value="1"/>
</dbReference>
<dbReference type="EMBL" id="LGFD01000023">
    <property type="protein sequence ID" value="KUK17439.1"/>
    <property type="molecule type" value="Genomic_DNA"/>
</dbReference>
<comment type="caution">
    <text evidence="2">The sequence shown here is derived from an EMBL/GenBank/DDBJ whole genome shotgun (WGS) entry which is preliminary data.</text>
</comment>
<dbReference type="Pfam" id="PF01886">
    <property type="entry name" value="DUF61"/>
    <property type="match status" value="1"/>
</dbReference>
<evidence type="ECO:0000256" key="1">
    <source>
        <dbReference type="HAMAP-Rule" id="MF_00585"/>
    </source>
</evidence>
<dbReference type="AlphaFoldDB" id="A0A124FFA0"/>
<dbReference type="InterPro" id="IPR002746">
    <property type="entry name" value="UPF0216"/>
</dbReference>
<evidence type="ECO:0000313" key="3">
    <source>
        <dbReference type="Proteomes" id="UP000053911"/>
    </source>
</evidence>
<dbReference type="PIRSF" id="PIRSF005264">
    <property type="entry name" value="UCP005264"/>
    <property type="match status" value="1"/>
</dbReference>
<sequence>MPKEDEIIHREISRLNLHLPKSRKKLGQLLEEEEPKIQLRNGQFHYFKKEELEYLFSLIEENEKDLLYLPIILEITTLWHGYFKVRGRVAVKVVEKVLGSYDMLEEKTEVILPRYLLPKIRKKLPTTTTYAFIVE</sequence>
<dbReference type="OMA" id="EIYKFLH"/>